<feature type="compositionally biased region" description="Pro residues" evidence="1">
    <location>
        <begin position="196"/>
        <end position="205"/>
    </location>
</feature>
<feature type="compositionally biased region" description="Low complexity" evidence="1">
    <location>
        <begin position="209"/>
        <end position="225"/>
    </location>
</feature>
<evidence type="ECO:0000313" key="3">
    <source>
        <dbReference type="Proteomes" id="UP000653454"/>
    </source>
</evidence>
<comment type="caution">
    <text evidence="2">The sequence shown here is derived from an EMBL/GenBank/DDBJ whole genome shotgun (WGS) entry which is preliminary data.</text>
</comment>
<proteinExistence type="predicted"/>
<reference evidence="2" key="1">
    <citation type="submission" date="2020-11" db="EMBL/GenBank/DDBJ databases">
        <authorList>
            <person name="Whiteford S."/>
        </authorList>
    </citation>
    <scope>NUCLEOTIDE SEQUENCE</scope>
</reference>
<feature type="compositionally biased region" description="Polar residues" evidence="1">
    <location>
        <begin position="166"/>
        <end position="175"/>
    </location>
</feature>
<dbReference type="EMBL" id="CAJHNJ030000015">
    <property type="protein sequence ID" value="CAG9113513.1"/>
    <property type="molecule type" value="Genomic_DNA"/>
</dbReference>
<keyword evidence="3" id="KW-1185">Reference proteome</keyword>
<sequence length="324" mass="34759">MVVGSGGRWRVRGAGGEAPGLVDTTLMFRNHSLAAYNMVAARLTDLRHADSTQVPFKKFTESGISSVVECVRFTAHWVWPAERCGGAARWRARLSVSSAGSAPSLAASSSDDGGFLPRLRAPLRPAAAPPRLLASSPAPWPPWPAAWPAAWPAWSPLHVSDLSSVPFPSSADNSLPTPPWGGRARRRPPPRHPRPRPLSAPPPHEASPESRSSSSGFGSKNASSSQHKGGSGAGSVAEWRPPPYRAPPAPPRALDAGSVDGHYEWDRASRTPTPSTPAPRRPDLVEARVQAMKEEFQLFRKRQALRRRSPDAAPRLALPAESVC</sequence>
<protein>
    <submittedName>
        <fullName evidence="2">(diamondback moth) hypothetical protein</fullName>
    </submittedName>
</protein>
<organism evidence="2 3">
    <name type="scientific">Plutella xylostella</name>
    <name type="common">Diamondback moth</name>
    <name type="synonym">Plutella maculipennis</name>
    <dbReference type="NCBI Taxonomy" id="51655"/>
    <lineage>
        <taxon>Eukaryota</taxon>
        <taxon>Metazoa</taxon>
        <taxon>Ecdysozoa</taxon>
        <taxon>Arthropoda</taxon>
        <taxon>Hexapoda</taxon>
        <taxon>Insecta</taxon>
        <taxon>Pterygota</taxon>
        <taxon>Neoptera</taxon>
        <taxon>Endopterygota</taxon>
        <taxon>Lepidoptera</taxon>
        <taxon>Glossata</taxon>
        <taxon>Ditrysia</taxon>
        <taxon>Yponomeutoidea</taxon>
        <taxon>Plutellidae</taxon>
        <taxon>Plutella</taxon>
    </lineage>
</organism>
<accession>A0A8S4EEH9</accession>
<evidence type="ECO:0000313" key="2">
    <source>
        <dbReference type="EMBL" id="CAG9113513.1"/>
    </source>
</evidence>
<feature type="compositionally biased region" description="Pro residues" evidence="1">
    <location>
        <begin position="240"/>
        <end position="251"/>
    </location>
</feature>
<feature type="region of interest" description="Disordered" evidence="1">
    <location>
        <begin position="166"/>
        <end position="283"/>
    </location>
</feature>
<gene>
    <name evidence="2" type="ORF">PLXY2_LOCUS5148</name>
</gene>
<dbReference type="Proteomes" id="UP000653454">
    <property type="component" value="Unassembled WGS sequence"/>
</dbReference>
<feature type="compositionally biased region" description="Basic residues" evidence="1">
    <location>
        <begin position="183"/>
        <end position="195"/>
    </location>
</feature>
<evidence type="ECO:0000256" key="1">
    <source>
        <dbReference type="SAM" id="MobiDB-lite"/>
    </source>
</evidence>
<dbReference type="AlphaFoldDB" id="A0A8S4EEH9"/>
<name>A0A8S4EEH9_PLUXY</name>